<dbReference type="InterPro" id="IPR035965">
    <property type="entry name" value="PAS-like_dom_sf"/>
</dbReference>
<dbReference type="CDD" id="cd01949">
    <property type="entry name" value="GGDEF"/>
    <property type="match status" value="1"/>
</dbReference>
<dbReference type="PROSITE" id="PS50112">
    <property type="entry name" value="PAS"/>
    <property type="match status" value="1"/>
</dbReference>
<gene>
    <name evidence="3" type="ORF">BXT84_01820</name>
</gene>
<dbReference type="EMBL" id="CP019454">
    <property type="protein sequence ID" value="AUW92845.1"/>
    <property type="molecule type" value="Genomic_DNA"/>
</dbReference>
<dbReference type="InterPro" id="IPR043128">
    <property type="entry name" value="Rev_trsase/Diguanyl_cyclase"/>
</dbReference>
<evidence type="ECO:0000313" key="3">
    <source>
        <dbReference type="EMBL" id="AUW92845.1"/>
    </source>
</evidence>
<name>A0ABM6RN93_9FIRM</name>
<dbReference type="Pfam" id="PF13426">
    <property type="entry name" value="PAS_9"/>
    <property type="match status" value="1"/>
</dbReference>
<evidence type="ECO:0000313" key="4">
    <source>
        <dbReference type="Proteomes" id="UP000325292"/>
    </source>
</evidence>
<dbReference type="Gene3D" id="3.30.70.270">
    <property type="match status" value="1"/>
</dbReference>
<protein>
    <recommendedName>
        <fullName evidence="5">Diguanylate cyclase</fullName>
    </recommendedName>
</protein>
<dbReference type="InterPro" id="IPR029787">
    <property type="entry name" value="Nucleotide_cyclase"/>
</dbReference>
<organism evidence="3 4">
    <name type="scientific">Sulfobacillus thermotolerans</name>
    <dbReference type="NCBI Taxonomy" id="338644"/>
    <lineage>
        <taxon>Bacteria</taxon>
        <taxon>Bacillati</taxon>
        <taxon>Bacillota</taxon>
        <taxon>Clostridia</taxon>
        <taxon>Eubacteriales</taxon>
        <taxon>Clostridiales Family XVII. Incertae Sedis</taxon>
        <taxon>Sulfobacillus</taxon>
    </lineage>
</organism>
<dbReference type="PANTHER" id="PTHR45138:SF9">
    <property type="entry name" value="DIGUANYLATE CYCLASE DGCM-RELATED"/>
    <property type="match status" value="1"/>
</dbReference>
<dbReference type="Gene3D" id="3.30.450.20">
    <property type="entry name" value="PAS domain"/>
    <property type="match status" value="2"/>
</dbReference>
<dbReference type="SUPFAM" id="SSF55073">
    <property type="entry name" value="Nucleotide cyclase"/>
    <property type="match status" value="1"/>
</dbReference>
<dbReference type="InterPro" id="IPR013767">
    <property type="entry name" value="PAS_fold"/>
</dbReference>
<dbReference type="Proteomes" id="UP000325292">
    <property type="component" value="Chromosome"/>
</dbReference>
<dbReference type="NCBIfam" id="TIGR00229">
    <property type="entry name" value="sensory_box"/>
    <property type="match status" value="2"/>
</dbReference>
<sequence length="449" mass="52061">MRRFGCLLLERGEEQTRYRRHPARPGDLPAQAHQWDEFFNLLTDRMLVGVDLHTDRFLYANAALQKMLGYSAQELQSLYVWDVLQEPYKSQIQASIALGLQDPNHVTATLIKAVRKDQQPIWLQAYATSVFYQGRMVRLANYIDITETMALKEQMDQEAATFYQVLDAIPTPVVIAREKFLYVNPATVTWCGYTPEEFTHMHLWDVLAVSDDLRHRMQINIQRRLAGESFTEEYPPIQIKGRTERPIWARIASRTLWHNHQWVILAVASDVTETVLQEHQLWQEKERYRTLSEVDSLTGIYNRRMFDRALQAILHEHALGRRRPVLIMFDLDNFKQLNDALGHHTGDRVLREVVRIIRSNLRSSDIFARYGGEEFTIIIPDTSLDAAYQLAERLRTATRQHDFHIGTAVTISLGLTALEREDTPETAIHRADAALYQAKRLGKDRVENG</sequence>
<dbReference type="SMART" id="SM00091">
    <property type="entry name" value="PAS"/>
    <property type="match status" value="2"/>
</dbReference>
<evidence type="ECO:0000259" key="2">
    <source>
        <dbReference type="PROSITE" id="PS50887"/>
    </source>
</evidence>
<evidence type="ECO:0008006" key="5">
    <source>
        <dbReference type="Google" id="ProtNLM"/>
    </source>
</evidence>
<proteinExistence type="predicted"/>
<feature type="domain" description="PAS" evidence="1">
    <location>
        <begin position="47"/>
        <end position="103"/>
    </location>
</feature>
<dbReference type="Pfam" id="PF00990">
    <property type="entry name" value="GGDEF"/>
    <property type="match status" value="1"/>
</dbReference>
<keyword evidence="4" id="KW-1185">Reference proteome</keyword>
<feature type="domain" description="GGDEF" evidence="2">
    <location>
        <begin position="322"/>
        <end position="449"/>
    </location>
</feature>
<dbReference type="Pfam" id="PF00989">
    <property type="entry name" value="PAS"/>
    <property type="match status" value="1"/>
</dbReference>
<dbReference type="NCBIfam" id="TIGR00254">
    <property type="entry name" value="GGDEF"/>
    <property type="match status" value="1"/>
</dbReference>
<accession>A0ABM6RN93</accession>
<dbReference type="SMART" id="SM00267">
    <property type="entry name" value="GGDEF"/>
    <property type="match status" value="1"/>
</dbReference>
<dbReference type="CDD" id="cd00130">
    <property type="entry name" value="PAS"/>
    <property type="match status" value="2"/>
</dbReference>
<dbReference type="InterPro" id="IPR000160">
    <property type="entry name" value="GGDEF_dom"/>
</dbReference>
<dbReference type="InterPro" id="IPR050469">
    <property type="entry name" value="Diguanylate_Cyclase"/>
</dbReference>
<dbReference type="SUPFAM" id="SSF55785">
    <property type="entry name" value="PYP-like sensor domain (PAS domain)"/>
    <property type="match status" value="2"/>
</dbReference>
<dbReference type="InterPro" id="IPR000014">
    <property type="entry name" value="PAS"/>
</dbReference>
<evidence type="ECO:0000259" key="1">
    <source>
        <dbReference type="PROSITE" id="PS50112"/>
    </source>
</evidence>
<dbReference type="PANTHER" id="PTHR45138">
    <property type="entry name" value="REGULATORY COMPONENTS OF SENSORY TRANSDUCTION SYSTEM"/>
    <property type="match status" value="1"/>
</dbReference>
<reference evidence="3 4" key="1">
    <citation type="journal article" date="2019" name="Sci. Rep.">
        <title>Sulfobacillus thermotolerans: new insights into resistance and metabolic capacities of acidophilic chemolithotrophs.</title>
        <authorList>
            <person name="Panyushkina A.E."/>
            <person name="Babenko V.V."/>
            <person name="Nikitina A.S."/>
            <person name="Selezneva O.V."/>
            <person name="Tsaplina I.A."/>
            <person name="Letarova M.A."/>
            <person name="Kostryukova E.S."/>
            <person name="Letarov A.V."/>
        </authorList>
    </citation>
    <scope>NUCLEOTIDE SEQUENCE [LARGE SCALE GENOMIC DNA]</scope>
    <source>
        <strain evidence="3 4">Kr1</strain>
    </source>
</reference>
<dbReference type="PROSITE" id="PS50887">
    <property type="entry name" value="GGDEF"/>
    <property type="match status" value="1"/>
</dbReference>